<evidence type="ECO:0000256" key="2">
    <source>
        <dbReference type="SAM" id="MobiDB-lite"/>
    </source>
</evidence>
<keyword evidence="6" id="KW-1185">Reference proteome</keyword>
<dbReference type="PANTHER" id="PTHR12354:SF1">
    <property type="entry name" value="INTERFERON-RELATED DEVELOPMENTAL REGULATOR 1"/>
    <property type="match status" value="1"/>
</dbReference>
<dbReference type="Pfam" id="PF04836">
    <property type="entry name" value="IFRD_C"/>
    <property type="match status" value="1"/>
</dbReference>
<dbReference type="InterPro" id="IPR039777">
    <property type="entry name" value="IFRD"/>
</dbReference>
<dbReference type="PANTHER" id="PTHR12354">
    <property type="entry name" value="INTERFERON-RELATED DEVELOPMENTAL REGULATOR"/>
    <property type="match status" value="1"/>
</dbReference>
<evidence type="ECO:0000259" key="3">
    <source>
        <dbReference type="Pfam" id="PF04836"/>
    </source>
</evidence>
<dbReference type="Proteomes" id="UP001626550">
    <property type="component" value="Unassembled WGS sequence"/>
</dbReference>
<gene>
    <name evidence="5" type="primary">IFRD1</name>
    <name evidence="5" type="ORF">Ciccas_008629</name>
</gene>
<dbReference type="InterPro" id="IPR016024">
    <property type="entry name" value="ARM-type_fold"/>
</dbReference>
<sequence length="441" mass="49385">MARKKNKASALPISPCYAVYLSLDQSADPDAEDDDIETSSICSSESNVSTNRSELQSNAKAIADLRTELEHTSMELMNPRPASRITALKSIHKVIQKFFLDLDSEPSVVNSISLNLESVFKKGVDLEKLLACSIICSIVVQVGPDLTESLLRNYKALLQHYVKDNSLQPSLRGSAAVALSVLVWQAPEELDPETTKEILTLLANVFKTACLKGDGKSPVHAEAMCNMQVDAISSWMRVLISAPGDLGAELGEAAIPQLVSILQNVNVNLRIEAAEALAIVFELIREEKRVHYQGPYYKQILIHLDDLISESSKAISKKDKKKQRTSLRPVLSSIRTQDHPEVRLKLGNEQLLLDTCVLNFYYESLCDVLAQSVNNHLLFNPYVRDMFDLGPPVKREDQANGENKESKAQRQFVHQIVSKDRHINRQYNRNKKASFQNRFDE</sequence>
<dbReference type="Gene3D" id="1.25.10.10">
    <property type="entry name" value="Leucine-rich Repeat Variant"/>
    <property type="match status" value="1"/>
</dbReference>
<dbReference type="SUPFAM" id="SSF48371">
    <property type="entry name" value="ARM repeat"/>
    <property type="match status" value="1"/>
</dbReference>
<feature type="region of interest" description="Disordered" evidence="2">
    <location>
        <begin position="28"/>
        <end position="53"/>
    </location>
</feature>
<evidence type="ECO:0000313" key="6">
    <source>
        <dbReference type="Proteomes" id="UP001626550"/>
    </source>
</evidence>
<comment type="similarity">
    <text evidence="1">Belongs to the IFRD family.</text>
</comment>
<feature type="compositionally biased region" description="Polar residues" evidence="2">
    <location>
        <begin position="38"/>
        <end position="53"/>
    </location>
</feature>
<dbReference type="InterPro" id="IPR006921">
    <property type="entry name" value="Interferon-rel_develop_reg_C"/>
</dbReference>
<dbReference type="EMBL" id="JBJKFK010001554">
    <property type="protein sequence ID" value="KAL3312778.1"/>
    <property type="molecule type" value="Genomic_DNA"/>
</dbReference>
<dbReference type="Pfam" id="PF05004">
    <property type="entry name" value="IFRD"/>
    <property type="match status" value="1"/>
</dbReference>
<name>A0ABD2Q089_9PLAT</name>
<organism evidence="5 6">
    <name type="scientific">Cichlidogyrus casuarinus</name>
    <dbReference type="NCBI Taxonomy" id="1844966"/>
    <lineage>
        <taxon>Eukaryota</taxon>
        <taxon>Metazoa</taxon>
        <taxon>Spiralia</taxon>
        <taxon>Lophotrochozoa</taxon>
        <taxon>Platyhelminthes</taxon>
        <taxon>Monogenea</taxon>
        <taxon>Monopisthocotylea</taxon>
        <taxon>Dactylogyridea</taxon>
        <taxon>Ancyrocephalidae</taxon>
        <taxon>Cichlidogyrus</taxon>
    </lineage>
</organism>
<dbReference type="InterPro" id="IPR007701">
    <property type="entry name" value="Interferon-rel_develop_reg_N"/>
</dbReference>
<comment type="caution">
    <text evidence="5">The sequence shown here is derived from an EMBL/GenBank/DDBJ whole genome shotgun (WGS) entry which is preliminary data.</text>
</comment>
<reference evidence="5 6" key="1">
    <citation type="submission" date="2024-11" db="EMBL/GenBank/DDBJ databases">
        <title>Adaptive evolution of stress response genes in parasites aligns with host niche diversity.</title>
        <authorList>
            <person name="Hahn C."/>
            <person name="Resl P."/>
        </authorList>
    </citation>
    <scope>NUCLEOTIDE SEQUENCE [LARGE SCALE GENOMIC DNA]</scope>
    <source>
        <strain evidence="5">EGGRZ-B1_66</strain>
        <tissue evidence="5">Body</tissue>
    </source>
</reference>
<feature type="domain" description="Interferon-related developmental regulator N-terminal" evidence="4">
    <location>
        <begin position="39"/>
        <end position="334"/>
    </location>
</feature>
<proteinExistence type="inferred from homology"/>
<evidence type="ECO:0000256" key="1">
    <source>
        <dbReference type="ARBA" id="ARBA00008828"/>
    </source>
</evidence>
<protein>
    <submittedName>
        <fullName evidence="5">Interferon- developmental regulator 1</fullName>
    </submittedName>
</protein>
<dbReference type="InterPro" id="IPR011989">
    <property type="entry name" value="ARM-like"/>
</dbReference>
<feature type="compositionally biased region" description="Acidic residues" evidence="2">
    <location>
        <begin position="28"/>
        <end position="37"/>
    </location>
</feature>
<accession>A0ABD2Q089</accession>
<evidence type="ECO:0000259" key="4">
    <source>
        <dbReference type="Pfam" id="PF05004"/>
    </source>
</evidence>
<feature type="domain" description="Interferon-related developmental regulator C-terminal" evidence="3">
    <location>
        <begin position="380"/>
        <end position="432"/>
    </location>
</feature>
<dbReference type="AlphaFoldDB" id="A0ABD2Q089"/>
<evidence type="ECO:0000313" key="5">
    <source>
        <dbReference type="EMBL" id="KAL3312778.1"/>
    </source>
</evidence>